<keyword evidence="1" id="KW-0808">Transferase</keyword>
<dbReference type="Pfam" id="PF00534">
    <property type="entry name" value="Glycos_transf_1"/>
    <property type="match status" value="1"/>
</dbReference>
<evidence type="ECO:0000259" key="2">
    <source>
        <dbReference type="Pfam" id="PF00534"/>
    </source>
</evidence>
<dbReference type="OrthoDB" id="7560678at2"/>
<dbReference type="KEGG" id="csto:CGC58_12380"/>
<dbReference type="CDD" id="cd03801">
    <property type="entry name" value="GT4_PimA-like"/>
    <property type="match status" value="1"/>
</dbReference>
<evidence type="ECO:0000313" key="4">
    <source>
        <dbReference type="EMBL" id="ATA90460.1"/>
    </source>
</evidence>
<proteinExistence type="predicted"/>
<organism evidence="4 5">
    <name type="scientific">Capnocytophaga stomatis</name>
    <dbReference type="NCBI Taxonomy" id="1848904"/>
    <lineage>
        <taxon>Bacteria</taxon>
        <taxon>Pseudomonadati</taxon>
        <taxon>Bacteroidota</taxon>
        <taxon>Flavobacteriia</taxon>
        <taxon>Flavobacteriales</taxon>
        <taxon>Flavobacteriaceae</taxon>
        <taxon>Capnocytophaga</taxon>
    </lineage>
</organism>
<protein>
    <recommendedName>
        <fullName evidence="6">Glycosyl transferase family 1 domain-containing protein</fullName>
    </recommendedName>
</protein>
<evidence type="ECO:0000313" key="5">
    <source>
        <dbReference type="Proteomes" id="UP000217348"/>
    </source>
</evidence>
<name>A0A250FZB3_9FLAO</name>
<gene>
    <name evidence="4" type="ORF">CGC58_12380</name>
</gene>
<accession>A0A250FZB3</accession>
<feature type="domain" description="Glycosyltransferase subfamily 4-like N-terminal" evidence="3">
    <location>
        <begin position="24"/>
        <end position="189"/>
    </location>
</feature>
<dbReference type="GO" id="GO:0016757">
    <property type="term" value="F:glycosyltransferase activity"/>
    <property type="evidence" value="ECO:0007669"/>
    <property type="project" value="InterPro"/>
</dbReference>
<dbReference type="RefSeq" id="WP_095896999.1">
    <property type="nucleotide sequence ID" value="NZ_CP022387.1"/>
</dbReference>
<evidence type="ECO:0000259" key="3">
    <source>
        <dbReference type="Pfam" id="PF13439"/>
    </source>
</evidence>
<feature type="domain" description="Glycosyl transferase family 1" evidence="2">
    <location>
        <begin position="196"/>
        <end position="358"/>
    </location>
</feature>
<dbReference type="PANTHER" id="PTHR46401">
    <property type="entry name" value="GLYCOSYLTRANSFERASE WBBK-RELATED"/>
    <property type="match status" value="1"/>
</dbReference>
<dbReference type="AlphaFoldDB" id="A0A250FZB3"/>
<dbReference type="Pfam" id="PF13439">
    <property type="entry name" value="Glyco_transf_4"/>
    <property type="match status" value="1"/>
</dbReference>
<dbReference type="Gene3D" id="3.40.50.2000">
    <property type="entry name" value="Glycogen Phosphorylase B"/>
    <property type="match status" value="2"/>
</dbReference>
<reference evidence="5" key="1">
    <citation type="submission" date="2017-06" db="EMBL/GenBank/DDBJ databases">
        <title>Capnocytophaga spp. assemblies.</title>
        <authorList>
            <person name="Gulvik C.A."/>
        </authorList>
    </citation>
    <scope>NUCLEOTIDE SEQUENCE [LARGE SCALE GENOMIC DNA]</scope>
    <source>
        <strain evidence="5">H2177</strain>
    </source>
</reference>
<dbReference type="GO" id="GO:0009103">
    <property type="term" value="P:lipopolysaccharide biosynthetic process"/>
    <property type="evidence" value="ECO:0007669"/>
    <property type="project" value="TreeGrafter"/>
</dbReference>
<evidence type="ECO:0000256" key="1">
    <source>
        <dbReference type="ARBA" id="ARBA00022679"/>
    </source>
</evidence>
<sequence length="382" mass="43812">MKIFGVKNVLLVTGKFPGTSSDTDGGSIMVNHLIDALRGVCTVDVLFTRTYNAHFNNINGVRKVIFHTNKFRESNKFLRRIANSKWNSELISQFIPQYDKVIIIHCSKAFGLENLPKELLKKIILFPMYLTSSYRRSNEIVPDEYVEAEQRILSKIEKIISPSQSEKKDIINEYGIYEKHIVVIPRATNLYIKGKVRYQSKTNKLIYIGAIRQQKRNNDAIILLSKLKQKNENFHLYLVGAIQDETLYSHCIDLAFELGVKNNISFCGVLSQKEIAELLNDVDINISVSRWETFGRGIFEGLSAGLPTVVYDNIDCLSEYIESGEGISYVKNVDDMAQKVYDLCTNPYFYRDQSQKAIESTSQFSIENQKEKLLEEILCLKR</sequence>
<dbReference type="PANTHER" id="PTHR46401:SF2">
    <property type="entry name" value="GLYCOSYLTRANSFERASE WBBK-RELATED"/>
    <property type="match status" value="1"/>
</dbReference>
<dbReference type="EMBL" id="CP022387">
    <property type="protein sequence ID" value="ATA90460.1"/>
    <property type="molecule type" value="Genomic_DNA"/>
</dbReference>
<dbReference type="InterPro" id="IPR028098">
    <property type="entry name" value="Glyco_trans_4-like_N"/>
</dbReference>
<dbReference type="Proteomes" id="UP000217348">
    <property type="component" value="Chromosome"/>
</dbReference>
<evidence type="ECO:0008006" key="6">
    <source>
        <dbReference type="Google" id="ProtNLM"/>
    </source>
</evidence>
<dbReference type="SUPFAM" id="SSF53756">
    <property type="entry name" value="UDP-Glycosyltransferase/glycogen phosphorylase"/>
    <property type="match status" value="1"/>
</dbReference>
<dbReference type="InterPro" id="IPR001296">
    <property type="entry name" value="Glyco_trans_1"/>
</dbReference>